<evidence type="ECO:0000313" key="3">
    <source>
        <dbReference type="Proteomes" id="UP001500063"/>
    </source>
</evidence>
<accession>A0ABN0WE20</accession>
<keyword evidence="3" id="KW-1185">Reference proteome</keyword>
<evidence type="ECO:0000256" key="1">
    <source>
        <dbReference type="SAM" id="MobiDB-lite"/>
    </source>
</evidence>
<dbReference type="EMBL" id="BAAABW010000003">
    <property type="protein sequence ID" value="GAA0334319.1"/>
    <property type="molecule type" value="Genomic_DNA"/>
</dbReference>
<gene>
    <name evidence="2" type="ORF">GCM10010319_07860</name>
</gene>
<comment type="caution">
    <text evidence="2">The sequence shown here is derived from an EMBL/GenBank/DDBJ whole genome shotgun (WGS) entry which is preliminary data.</text>
</comment>
<dbReference type="Proteomes" id="UP001500063">
    <property type="component" value="Unassembled WGS sequence"/>
</dbReference>
<feature type="region of interest" description="Disordered" evidence="1">
    <location>
        <begin position="1"/>
        <end position="31"/>
    </location>
</feature>
<sequence>MRAAGPQPHGGTIRQRRRVHRTGAGRGAPRRFPDVSVLLAPEKDDLLIVLEEERIEARTVR</sequence>
<organism evidence="2 3">
    <name type="scientific">Streptomyces blastmyceticus</name>
    <dbReference type="NCBI Taxonomy" id="68180"/>
    <lineage>
        <taxon>Bacteria</taxon>
        <taxon>Bacillati</taxon>
        <taxon>Actinomycetota</taxon>
        <taxon>Actinomycetes</taxon>
        <taxon>Kitasatosporales</taxon>
        <taxon>Streptomycetaceae</taxon>
        <taxon>Streptomyces</taxon>
    </lineage>
</organism>
<name>A0ABN0WE20_9ACTN</name>
<protein>
    <submittedName>
        <fullName evidence="2">Uncharacterized protein</fullName>
    </submittedName>
</protein>
<reference evidence="2 3" key="1">
    <citation type="journal article" date="2019" name="Int. J. Syst. Evol. Microbiol.">
        <title>The Global Catalogue of Microorganisms (GCM) 10K type strain sequencing project: providing services to taxonomists for standard genome sequencing and annotation.</title>
        <authorList>
            <consortium name="The Broad Institute Genomics Platform"/>
            <consortium name="The Broad Institute Genome Sequencing Center for Infectious Disease"/>
            <person name="Wu L."/>
            <person name="Ma J."/>
        </authorList>
    </citation>
    <scope>NUCLEOTIDE SEQUENCE [LARGE SCALE GENOMIC DNA]</scope>
    <source>
        <strain evidence="2 3">JCM 4565</strain>
    </source>
</reference>
<feature type="compositionally biased region" description="Basic residues" evidence="1">
    <location>
        <begin position="14"/>
        <end position="23"/>
    </location>
</feature>
<proteinExistence type="predicted"/>
<evidence type="ECO:0000313" key="2">
    <source>
        <dbReference type="EMBL" id="GAA0334319.1"/>
    </source>
</evidence>